<accession>A0AAN7V344</accession>
<gene>
    <name evidence="1" type="ORF">RI129_000172</name>
</gene>
<dbReference type="AlphaFoldDB" id="A0AAN7V344"/>
<evidence type="ECO:0000313" key="1">
    <source>
        <dbReference type="EMBL" id="KAK5637831.1"/>
    </source>
</evidence>
<reference evidence="1 2" key="1">
    <citation type="journal article" date="2024" name="Insects">
        <title>An Improved Chromosome-Level Genome Assembly of the Firefly Pyrocoelia pectoralis.</title>
        <authorList>
            <person name="Fu X."/>
            <person name="Meyer-Rochow V.B."/>
            <person name="Ballantyne L."/>
            <person name="Zhu X."/>
        </authorList>
    </citation>
    <scope>NUCLEOTIDE SEQUENCE [LARGE SCALE GENOMIC DNA]</scope>
    <source>
        <strain evidence="1">XCY_ONT2</strain>
    </source>
</reference>
<organism evidence="1 2">
    <name type="scientific">Pyrocoelia pectoralis</name>
    <dbReference type="NCBI Taxonomy" id="417401"/>
    <lineage>
        <taxon>Eukaryota</taxon>
        <taxon>Metazoa</taxon>
        <taxon>Ecdysozoa</taxon>
        <taxon>Arthropoda</taxon>
        <taxon>Hexapoda</taxon>
        <taxon>Insecta</taxon>
        <taxon>Pterygota</taxon>
        <taxon>Neoptera</taxon>
        <taxon>Endopterygota</taxon>
        <taxon>Coleoptera</taxon>
        <taxon>Polyphaga</taxon>
        <taxon>Elateriformia</taxon>
        <taxon>Elateroidea</taxon>
        <taxon>Lampyridae</taxon>
        <taxon>Lampyrinae</taxon>
        <taxon>Pyrocoelia</taxon>
    </lineage>
</organism>
<dbReference type="Proteomes" id="UP001329430">
    <property type="component" value="Unassembled WGS sequence"/>
</dbReference>
<protein>
    <recommendedName>
        <fullName evidence="3">C2H2-type domain-containing protein</fullName>
    </recommendedName>
</protein>
<name>A0AAN7V344_9COLE</name>
<keyword evidence="2" id="KW-1185">Reference proteome</keyword>
<evidence type="ECO:0000313" key="2">
    <source>
        <dbReference type="Proteomes" id="UP001329430"/>
    </source>
</evidence>
<dbReference type="PANTHER" id="PTHR31511">
    <property type="entry name" value="PROTEIN CBG23764"/>
    <property type="match status" value="1"/>
</dbReference>
<proteinExistence type="predicted"/>
<comment type="caution">
    <text evidence="1">The sequence shown here is derived from an EMBL/GenBank/DDBJ whole genome shotgun (WGS) entry which is preliminary data.</text>
</comment>
<dbReference type="PANTHER" id="PTHR31511:SF12">
    <property type="entry name" value="RHO TERMINATION FACTOR N-TERMINAL DOMAIN-CONTAINING PROTEIN"/>
    <property type="match status" value="1"/>
</dbReference>
<dbReference type="EMBL" id="JAVRBK010000049">
    <property type="protein sequence ID" value="KAK5637831.1"/>
    <property type="molecule type" value="Genomic_DNA"/>
</dbReference>
<sequence length="542" mass="63148">MESKSFSSLSSEVIKVTTKAIKLLKTKEDIVRHICILRKNIRLLEKFIKNSLDDRNENRLKLESNLALLKSLLVKLKQLKHASEKKGAGTSNRKRNLVWHTIDSCFNDRLLTGIIVNLNIKDPLKFLKNAYNSFSRKIKSMLQQSMLKVNLVLACHFIQPQNLEIDLKTFATKNEIIDVGTDLKQWYETNVFNKIQTKLEEFAEKDSGWALHEILHLKVNVNNYIPLKGGISTYVKVPHFIAMKRAVINVRNNDNFCFLWAVVSALYPVEKNADRTSSYPHYSEVLNYGSIQFPIKINDIKKFENLNNLKINLYCIKDKNVVPFLLSNNLVSNREPINLLVLSCNYPNNHAINDTFYHFTWIKNMSALFSKQLSNHGHKKFICNRCLNHFSSNVYLEKHMIHCNEINKCSTRLPNETNKYLEFKHFSHQEKVPFVLYADLESILEKCLDNQNSNTRLCDKHIPFSIAYYLKCSYDDSLSKFRLYRGNDCIQWFVKELQAIANWADEIFNTIVPMEPLSRDQNESFENATVCHICKNSFNRTI</sequence>
<evidence type="ECO:0008006" key="3">
    <source>
        <dbReference type="Google" id="ProtNLM"/>
    </source>
</evidence>